<dbReference type="EMBL" id="CADCVO010000262">
    <property type="protein sequence ID" value="CAA9489680.1"/>
    <property type="molecule type" value="Genomic_DNA"/>
</dbReference>
<dbReference type="InterPro" id="IPR000639">
    <property type="entry name" value="Epox_hydrolase-like"/>
</dbReference>
<proteinExistence type="predicted"/>
<dbReference type="PRINTS" id="PR00111">
    <property type="entry name" value="ABHYDROLASE"/>
</dbReference>
<sequence>MSPGTDAFPGFVSRDVETSRGTVRAVAGGSGPPVLLLHGYPQSLLMWRAVAPLLAERCTVVATDLAGYGASFRPAPTADHAAHGKRAMAADQVEAMAALGFDRFAVIGHDRGGRVAYRMALDHPATIERAAVLDIVPTGEVWWRADAAFARGYWHWAFLAQPAPLPERLIGGDPGAFFDLHVRGGMGLGRDAARYPAEVLDAYRRILDDPATVEGMCEDYRAGASIDVEHDEADRAAGRQLACPLLVLWAASGGLPRFYGDPLEVWRPWAPDVRGAAVDASHFMAEDRPDEVAGALLDFVGAA</sequence>
<dbReference type="AlphaFoldDB" id="A0A6J4SDE4"/>
<dbReference type="SUPFAM" id="SSF53474">
    <property type="entry name" value="alpha/beta-Hydrolases"/>
    <property type="match status" value="1"/>
</dbReference>
<evidence type="ECO:0000256" key="1">
    <source>
        <dbReference type="ARBA" id="ARBA00022801"/>
    </source>
</evidence>
<protein>
    <recommendedName>
        <fullName evidence="2">AB hydrolase-1 domain-containing protein</fullName>
    </recommendedName>
</protein>
<gene>
    <name evidence="3" type="ORF">AVDCRST_MAG13-1680</name>
</gene>
<dbReference type="InterPro" id="IPR000073">
    <property type="entry name" value="AB_hydrolase_1"/>
</dbReference>
<evidence type="ECO:0000259" key="2">
    <source>
        <dbReference type="Pfam" id="PF00561"/>
    </source>
</evidence>
<evidence type="ECO:0000313" key="3">
    <source>
        <dbReference type="EMBL" id="CAA9489680.1"/>
    </source>
</evidence>
<dbReference type="GO" id="GO:0016787">
    <property type="term" value="F:hydrolase activity"/>
    <property type="evidence" value="ECO:0007669"/>
    <property type="project" value="UniProtKB-KW"/>
</dbReference>
<name>A0A6J4SDE4_9ACTN</name>
<dbReference type="PRINTS" id="PR00412">
    <property type="entry name" value="EPOXHYDRLASE"/>
</dbReference>
<dbReference type="Gene3D" id="3.40.50.1820">
    <property type="entry name" value="alpha/beta hydrolase"/>
    <property type="match status" value="1"/>
</dbReference>
<dbReference type="Pfam" id="PF00561">
    <property type="entry name" value="Abhydrolase_1"/>
    <property type="match status" value="1"/>
</dbReference>
<feature type="domain" description="AB hydrolase-1" evidence="2">
    <location>
        <begin position="32"/>
        <end position="171"/>
    </location>
</feature>
<organism evidence="3">
    <name type="scientific">uncultured Solirubrobacteraceae bacterium</name>
    <dbReference type="NCBI Taxonomy" id="1162706"/>
    <lineage>
        <taxon>Bacteria</taxon>
        <taxon>Bacillati</taxon>
        <taxon>Actinomycetota</taxon>
        <taxon>Thermoleophilia</taxon>
        <taxon>Solirubrobacterales</taxon>
        <taxon>Solirubrobacteraceae</taxon>
        <taxon>environmental samples</taxon>
    </lineage>
</organism>
<dbReference type="InterPro" id="IPR029058">
    <property type="entry name" value="AB_hydrolase_fold"/>
</dbReference>
<accession>A0A6J4SDE4</accession>
<dbReference type="PANTHER" id="PTHR43329">
    <property type="entry name" value="EPOXIDE HYDROLASE"/>
    <property type="match status" value="1"/>
</dbReference>
<keyword evidence="1" id="KW-0378">Hydrolase</keyword>
<reference evidence="3" key="1">
    <citation type="submission" date="2020-02" db="EMBL/GenBank/DDBJ databases">
        <authorList>
            <person name="Meier V. D."/>
        </authorList>
    </citation>
    <scope>NUCLEOTIDE SEQUENCE</scope>
    <source>
        <strain evidence="3">AVDCRST_MAG13</strain>
    </source>
</reference>